<comment type="caution">
    <text evidence="2">The sequence shown here is derived from an EMBL/GenBank/DDBJ whole genome shotgun (WGS) entry which is preliminary data.</text>
</comment>
<dbReference type="OrthoDB" id="3139566at2759"/>
<organism evidence="2 3">
    <name type="scientific">Mycena chlorophos</name>
    <name type="common">Agaric fungus</name>
    <name type="synonym">Agaricus chlorophos</name>
    <dbReference type="NCBI Taxonomy" id="658473"/>
    <lineage>
        <taxon>Eukaryota</taxon>
        <taxon>Fungi</taxon>
        <taxon>Dikarya</taxon>
        <taxon>Basidiomycota</taxon>
        <taxon>Agaricomycotina</taxon>
        <taxon>Agaricomycetes</taxon>
        <taxon>Agaricomycetidae</taxon>
        <taxon>Agaricales</taxon>
        <taxon>Marasmiineae</taxon>
        <taxon>Mycenaceae</taxon>
        <taxon>Mycena</taxon>
    </lineage>
</organism>
<dbReference type="Proteomes" id="UP000613580">
    <property type="component" value="Unassembled WGS sequence"/>
</dbReference>
<evidence type="ECO:0000313" key="2">
    <source>
        <dbReference type="EMBL" id="KAF7318586.1"/>
    </source>
</evidence>
<evidence type="ECO:0000313" key="3">
    <source>
        <dbReference type="Proteomes" id="UP000613580"/>
    </source>
</evidence>
<protein>
    <submittedName>
        <fullName evidence="2">F-box domain-containing protein</fullName>
    </submittedName>
</protein>
<name>A0A8H6WIW6_MYCCL</name>
<gene>
    <name evidence="2" type="ORF">HMN09_00369100</name>
</gene>
<reference evidence="2" key="1">
    <citation type="submission" date="2020-05" db="EMBL/GenBank/DDBJ databases">
        <title>Mycena genomes resolve the evolution of fungal bioluminescence.</title>
        <authorList>
            <person name="Tsai I.J."/>
        </authorList>
    </citation>
    <scope>NUCLEOTIDE SEQUENCE</scope>
    <source>
        <strain evidence="2">110903Hualien_Pintung</strain>
    </source>
</reference>
<evidence type="ECO:0000256" key="1">
    <source>
        <dbReference type="SAM" id="Coils"/>
    </source>
</evidence>
<sequence>MSALAQDRARLEVLEAKMDALRHQLDTLEQQGQTIRDRLSQYTYPVLTLPPELVTEIFTRYIPAYPAHPPLVGTGSPTYLLGICRQWRDIALRSPSLWRAIKVTWSKETDARSTDIVASWLKRSRSSLLSLSFDTLKLDTVVDDLEAAATTILSLFVAQRDRWQYIDIAILPIHLPLLGGATPALVDAVLFTVNEGNPPPTITFSNALAIRSAYLWNIVPSPSSHGWLAQLTSLSLISVPFDEIIRALRLATNLIHCKLSVPLEEILVYAHIHLPRLQTLLLDFDDDHEECLRAFTLPALRRLELSGFDISLSVHEPLRALITRSACRLERLRLCPDNYGGDVVVRACVDALPDVTITSGRCSFYPTNWKMEEYWDPNCVDSDTDSDY</sequence>
<accession>A0A8H6WIW6</accession>
<dbReference type="AlphaFoldDB" id="A0A8H6WIW6"/>
<feature type="coiled-coil region" evidence="1">
    <location>
        <begin position="4"/>
        <end position="38"/>
    </location>
</feature>
<keyword evidence="3" id="KW-1185">Reference proteome</keyword>
<dbReference type="EMBL" id="JACAZE010000004">
    <property type="protein sequence ID" value="KAF7318586.1"/>
    <property type="molecule type" value="Genomic_DNA"/>
</dbReference>
<proteinExistence type="predicted"/>
<keyword evidence="1" id="KW-0175">Coiled coil</keyword>
<dbReference type="SUPFAM" id="SSF52047">
    <property type="entry name" value="RNI-like"/>
    <property type="match status" value="1"/>
</dbReference>